<comment type="caution">
    <text evidence="3">The sequence shown here is derived from an EMBL/GenBank/DDBJ whole genome shotgun (WGS) entry which is preliminary data.</text>
</comment>
<dbReference type="InterPro" id="IPR002104">
    <property type="entry name" value="Integrase_catalytic"/>
</dbReference>
<protein>
    <submittedName>
        <fullName evidence="3">Integrase</fullName>
    </submittedName>
</protein>
<dbReference type="Gene3D" id="1.10.443.10">
    <property type="entry name" value="Intergrase catalytic core"/>
    <property type="match status" value="1"/>
</dbReference>
<dbReference type="EMBL" id="SUMC01000116">
    <property type="protein sequence ID" value="TJZ99142.1"/>
    <property type="molecule type" value="Genomic_DNA"/>
</dbReference>
<dbReference type="GO" id="GO:0015074">
    <property type="term" value="P:DNA integration"/>
    <property type="evidence" value="ECO:0007669"/>
    <property type="project" value="InterPro"/>
</dbReference>
<dbReference type="GO" id="GO:0006310">
    <property type="term" value="P:DNA recombination"/>
    <property type="evidence" value="ECO:0007669"/>
    <property type="project" value="UniProtKB-KW"/>
</dbReference>
<dbReference type="SUPFAM" id="SSF56349">
    <property type="entry name" value="DNA breaking-rejoining enzymes"/>
    <property type="match status" value="1"/>
</dbReference>
<dbReference type="Proteomes" id="UP000305778">
    <property type="component" value="Unassembled WGS sequence"/>
</dbReference>
<reference evidence="3 4" key="1">
    <citation type="submission" date="2019-04" db="EMBL/GenBank/DDBJ databases">
        <title>Streptomyces oryziradicis sp. nov., a novel actinomycete isolated from rhizosphere soil of rice (Oryza sativa L.).</title>
        <authorList>
            <person name="Li C."/>
        </authorList>
    </citation>
    <scope>NUCLEOTIDE SEQUENCE [LARGE SCALE GENOMIC DNA]</scope>
    <source>
        <strain evidence="3 4">NEAU-C40</strain>
    </source>
</reference>
<keyword evidence="4" id="KW-1185">Reference proteome</keyword>
<dbReference type="InterPro" id="IPR011010">
    <property type="entry name" value="DNA_brk_join_enz"/>
</dbReference>
<organism evidence="3 4">
    <name type="scientific">Actinacidiphila oryziradicis</name>
    <dbReference type="NCBI Taxonomy" id="2571141"/>
    <lineage>
        <taxon>Bacteria</taxon>
        <taxon>Bacillati</taxon>
        <taxon>Actinomycetota</taxon>
        <taxon>Actinomycetes</taxon>
        <taxon>Kitasatosporales</taxon>
        <taxon>Streptomycetaceae</taxon>
        <taxon>Actinacidiphila</taxon>
    </lineage>
</organism>
<keyword evidence="1" id="KW-0233">DNA recombination</keyword>
<name>A0A4U0RUG3_9ACTN</name>
<evidence type="ECO:0000259" key="2">
    <source>
        <dbReference type="PROSITE" id="PS51898"/>
    </source>
</evidence>
<feature type="domain" description="Tyr recombinase" evidence="2">
    <location>
        <begin position="1"/>
        <end position="82"/>
    </location>
</feature>
<dbReference type="InterPro" id="IPR013762">
    <property type="entry name" value="Integrase-like_cat_sf"/>
</dbReference>
<dbReference type="PROSITE" id="PS51898">
    <property type="entry name" value="TYR_RECOMBINASE"/>
    <property type="match status" value="1"/>
</dbReference>
<dbReference type="OrthoDB" id="1822491at2"/>
<accession>A0A4U0RUG3</accession>
<dbReference type="GO" id="GO:0003677">
    <property type="term" value="F:DNA binding"/>
    <property type="evidence" value="ECO:0007669"/>
    <property type="project" value="InterPro"/>
</dbReference>
<gene>
    <name evidence="3" type="ORF">FCI23_46910</name>
</gene>
<evidence type="ECO:0000313" key="4">
    <source>
        <dbReference type="Proteomes" id="UP000305778"/>
    </source>
</evidence>
<dbReference type="AlphaFoldDB" id="A0A4U0RUG3"/>
<dbReference type="Pfam" id="PF00589">
    <property type="entry name" value="Phage_integrase"/>
    <property type="match status" value="1"/>
</dbReference>
<sequence>MWKPALAAACIIPKPEPGERYASAREYGMHALRHFYASVLLDAGESIRALSAYLGHSDPGFTLRVYTHMMPSSEGRTRNAVDRVFQTLGKPLGGPRTAQAA</sequence>
<proteinExistence type="predicted"/>
<evidence type="ECO:0000313" key="3">
    <source>
        <dbReference type="EMBL" id="TJZ99142.1"/>
    </source>
</evidence>
<evidence type="ECO:0000256" key="1">
    <source>
        <dbReference type="ARBA" id="ARBA00023172"/>
    </source>
</evidence>